<dbReference type="PANTHER" id="PTHR30154">
    <property type="entry name" value="LEUCINE-RESPONSIVE REGULATORY PROTEIN"/>
    <property type="match status" value="1"/>
</dbReference>
<keyword evidence="6" id="KW-1185">Reference proteome</keyword>
<dbReference type="Gene3D" id="1.10.10.10">
    <property type="entry name" value="Winged helix-like DNA-binding domain superfamily/Winged helix DNA-binding domain"/>
    <property type="match status" value="2"/>
</dbReference>
<evidence type="ECO:0000313" key="5">
    <source>
        <dbReference type="EMBL" id="GAA2196371.1"/>
    </source>
</evidence>
<keyword evidence="3" id="KW-0804">Transcription</keyword>
<accession>A0ABN3BIT5</accession>
<organism evidence="5 6">
    <name type="scientific">Sinomonas flava</name>
    <dbReference type="NCBI Taxonomy" id="496857"/>
    <lineage>
        <taxon>Bacteria</taxon>
        <taxon>Bacillati</taxon>
        <taxon>Actinomycetota</taxon>
        <taxon>Actinomycetes</taxon>
        <taxon>Micrococcales</taxon>
        <taxon>Micrococcaceae</taxon>
        <taxon>Sinomonas</taxon>
    </lineage>
</organism>
<evidence type="ECO:0000256" key="2">
    <source>
        <dbReference type="ARBA" id="ARBA00023125"/>
    </source>
</evidence>
<dbReference type="RefSeq" id="WP_344297466.1">
    <property type="nucleotide sequence ID" value="NZ_BAAAQW010000001.1"/>
</dbReference>
<dbReference type="Proteomes" id="UP001500432">
    <property type="component" value="Unassembled WGS sequence"/>
</dbReference>
<dbReference type="EMBL" id="BAAAQW010000001">
    <property type="protein sequence ID" value="GAA2196371.1"/>
    <property type="molecule type" value="Genomic_DNA"/>
</dbReference>
<reference evidence="5 6" key="1">
    <citation type="journal article" date="2019" name="Int. J. Syst. Evol. Microbiol.">
        <title>The Global Catalogue of Microorganisms (GCM) 10K type strain sequencing project: providing services to taxonomists for standard genome sequencing and annotation.</title>
        <authorList>
            <consortium name="The Broad Institute Genomics Platform"/>
            <consortium name="The Broad Institute Genome Sequencing Center for Infectious Disease"/>
            <person name="Wu L."/>
            <person name="Ma J."/>
        </authorList>
    </citation>
    <scope>NUCLEOTIDE SEQUENCE [LARGE SCALE GENOMIC DNA]</scope>
    <source>
        <strain evidence="5 6">JCM 16034</strain>
    </source>
</reference>
<keyword evidence="2" id="KW-0238">DNA-binding</keyword>
<keyword evidence="1" id="KW-0805">Transcription regulation</keyword>
<sequence>MLDDLDRQIVAALIRNGRAPWRLVAEVLGQQERTVARRGNRLLASGVVRVQSFPNPAALAPVDLYMLRVAAAPGALRGVGAWLADRPETHWVSALAGASECIVELFAGQEEIGPLLYRDLAALEGVRDVSLEPIFEYYRTVSGWRPDLLTREQYDALSPSELPQYVTLYEDLGMPRLDEPNQALVNLLRTNGRATIEELAAGLSVSKATASRRLEALIASGGVYVRAVLDPSSIGYPFEAFLTVHTSAASLDQTGAYVADLPSTRWAANVSGRLLVQSAVRSVVELRSVVEDIEAQPGVTGVDVSLYAEIFKRSTVAYVDGRLPSLDAD</sequence>
<dbReference type="SMART" id="SM00344">
    <property type="entry name" value="HTH_ASNC"/>
    <property type="match status" value="1"/>
</dbReference>
<comment type="caution">
    <text evidence="5">The sequence shown here is derived from an EMBL/GenBank/DDBJ whole genome shotgun (WGS) entry which is preliminary data.</text>
</comment>
<dbReference type="PROSITE" id="PS50956">
    <property type="entry name" value="HTH_ASNC_2"/>
    <property type="match status" value="1"/>
</dbReference>
<dbReference type="PANTHER" id="PTHR30154:SF34">
    <property type="entry name" value="TRANSCRIPTIONAL REGULATOR AZLB"/>
    <property type="match status" value="1"/>
</dbReference>
<proteinExistence type="predicted"/>
<evidence type="ECO:0000259" key="4">
    <source>
        <dbReference type="PROSITE" id="PS50956"/>
    </source>
</evidence>
<gene>
    <name evidence="5" type="ORF">GCM10009849_01200</name>
</gene>
<dbReference type="InterPro" id="IPR036388">
    <property type="entry name" value="WH-like_DNA-bd_sf"/>
</dbReference>
<dbReference type="InterPro" id="IPR000485">
    <property type="entry name" value="AsnC-type_HTH_dom"/>
</dbReference>
<evidence type="ECO:0000256" key="1">
    <source>
        <dbReference type="ARBA" id="ARBA00023015"/>
    </source>
</evidence>
<name>A0ABN3BIT5_9MICC</name>
<protein>
    <submittedName>
        <fullName evidence="5">Lrp/AsnC family transcriptional regulator</fullName>
    </submittedName>
</protein>
<dbReference type="InterPro" id="IPR019888">
    <property type="entry name" value="Tscrpt_reg_AsnC-like"/>
</dbReference>
<dbReference type="SUPFAM" id="SSF46785">
    <property type="entry name" value="Winged helix' DNA-binding domain"/>
    <property type="match status" value="2"/>
</dbReference>
<dbReference type="Gene3D" id="3.30.70.920">
    <property type="match status" value="1"/>
</dbReference>
<dbReference type="InterPro" id="IPR036390">
    <property type="entry name" value="WH_DNA-bd_sf"/>
</dbReference>
<feature type="domain" description="HTH asnC-type" evidence="4">
    <location>
        <begin position="177"/>
        <end position="237"/>
    </location>
</feature>
<evidence type="ECO:0000256" key="3">
    <source>
        <dbReference type="ARBA" id="ARBA00023163"/>
    </source>
</evidence>
<dbReference type="Pfam" id="PF13404">
    <property type="entry name" value="HTH_AsnC-type"/>
    <property type="match status" value="2"/>
</dbReference>
<evidence type="ECO:0000313" key="6">
    <source>
        <dbReference type="Proteomes" id="UP001500432"/>
    </source>
</evidence>